<proteinExistence type="predicted"/>
<feature type="region of interest" description="Disordered" evidence="1">
    <location>
        <begin position="52"/>
        <end position="83"/>
    </location>
</feature>
<evidence type="ECO:0000313" key="3">
    <source>
        <dbReference type="EMBL" id="CAI2180204.1"/>
    </source>
</evidence>
<dbReference type="EMBL" id="CAMKVN010002235">
    <property type="protein sequence ID" value="CAI2180204.1"/>
    <property type="molecule type" value="Genomic_DNA"/>
</dbReference>
<feature type="transmembrane region" description="Helical" evidence="2">
    <location>
        <begin position="881"/>
        <end position="901"/>
    </location>
</feature>
<comment type="caution">
    <text evidence="3">The sequence shown here is derived from an EMBL/GenBank/DDBJ whole genome shotgun (WGS) entry which is preliminary data.</text>
</comment>
<gene>
    <name evidence="3" type="ORF">FWILDA_LOCUS9468</name>
</gene>
<name>A0A9W4WR09_9GLOM</name>
<feature type="transmembrane region" description="Helical" evidence="2">
    <location>
        <begin position="921"/>
        <end position="941"/>
    </location>
</feature>
<protein>
    <submittedName>
        <fullName evidence="3">9220_t:CDS:1</fullName>
    </submittedName>
</protein>
<feature type="transmembrane region" description="Helical" evidence="2">
    <location>
        <begin position="1042"/>
        <end position="1067"/>
    </location>
</feature>
<keyword evidence="2" id="KW-0472">Membrane</keyword>
<keyword evidence="2" id="KW-0812">Transmembrane</keyword>
<reference evidence="3" key="1">
    <citation type="submission" date="2022-08" db="EMBL/GenBank/DDBJ databases">
        <authorList>
            <person name="Kallberg Y."/>
            <person name="Tangrot J."/>
            <person name="Rosling A."/>
        </authorList>
    </citation>
    <scope>NUCLEOTIDE SEQUENCE</scope>
    <source>
        <strain evidence="3">Wild A</strain>
    </source>
</reference>
<dbReference type="OrthoDB" id="10440257at2759"/>
<organism evidence="3 4">
    <name type="scientific">Funneliformis geosporum</name>
    <dbReference type="NCBI Taxonomy" id="1117311"/>
    <lineage>
        <taxon>Eukaryota</taxon>
        <taxon>Fungi</taxon>
        <taxon>Fungi incertae sedis</taxon>
        <taxon>Mucoromycota</taxon>
        <taxon>Glomeromycotina</taxon>
        <taxon>Glomeromycetes</taxon>
        <taxon>Glomerales</taxon>
        <taxon>Glomeraceae</taxon>
        <taxon>Funneliformis</taxon>
    </lineage>
</organism>
<sequence>MSSENSTKDKGQNRFYISISQDGKYAVTFDAATLQFKVLKNTDHREFITYKKKNEDESSEQDNSHIEISHEDTSKEQKENKSSEINETISHFKIKDNFSIEVFHNIPPSFQSDARAKDRWSIDISNIVKCDDESFIFIAASKIENKYMNNTENSTRNENIRMIVKNHNGEDVFINIYPETTTDFGTAIYCLKLNDGAENSYNKLEIIQYNYNRLSGICRFVEDIDKDPEGKQEFENYVESYYVLKKFILLNYNGIYSFKYNKDDKNFSDNNVERFKRPENVMNEFKDSQDCMDQLLSHIYKKYFVYEDDDKKVLEVYDLGEMKLETSIKIREDDQKNDDRCIRVYSIDKQKLQFCFAQGPQSIGLFLTEHGSKIASKTFEKINIHLIEFINSDEKLLLIGSDSENDDDIKIIIWDMYDTDKVEVMPLEELTAHNLSSCFAIPVGEPEPWVTKKYEKNSFYLCYNDSEALQLIVGMSTIQIWHQFHDKTEKKKNLPNEGRPFLEFIWTNGIPDNQENEEHKLRITNVRFGLKYFRLEVYWYEKDTNKLNEGESNYDENSMNKEKITEKKMTQKMENMDKIDGMILRKKIIKWSDINESMNGIRYACEALEFLNVRTKSFTSYDKIQKNNEMVRYIYHIISRFAAKRPQRYRLLDVRYHVMKNLILGDCDHLIHYLLFGSGMDIYIPKCKFWIEERKCIIIDEDNPVDIKIDNEKRPGVLKEELEYPTTDVNLAIYNCRDRELNDTIIVTYILEYYYLFYAEDFANLLKTVSDAYSLCKILNYDTYTSLLKNEWQTFVKVPPKDQNPKKDSWIWLKIEPIISKFKSPKNDPKGTRFAKGENENGYKLIILHILLFLFIPRWYKANQDKSKLIKIITTEDNDDIFDLPVIEYIIYNYWSTIYLFATEILQLFHHGSIKYLKIIFNWFDLLSILLPVAVMTKLLFYTFKISNGFGSIQVIDSQLIVEISYSIFIIWIEFVNSTMSGNATNLATNETLQVILKSDFEPTDQNDNPFYFFPTSLIATYFWNNGDLVQREQFSSWSVEIFTIIASILLVIVLQNMLIAIMGNVYESAAAKSNQAVLKYKAIQISDYDDLQYRFDFWYQDPEFIPSKKRIRNFKNAIYLNDQISEFAKQLDYDQHSIWQFVKEG</sequence>
<evidence type="ECO:0000313" key="4">
    <source>
        <dbReference type="Proteomes" id="UP001153678"/>
    </source>
</evidence>
<evidence type="ECO:0000256" key="1">
    <source>
        <dbReference type="SAM" id="MobiDB-lite"/>
    </source>
</evidence>
<dbReference type="AlphaFoldDB" id="A0A9W4WR09"/>
<keyword evidence="4" id="KW-1185">Reference proteome</keyword>
<keyword evidence="2" id="KW-1133">Transmembrane helix</keyword>
<accession>A0A9W4WR09</accession>
<evidence type="ECO:0000256" key="2">
    <source>
        <dbReference type="SAM" id="Phobius"/>
    </source>
</evidence>
<dbReference type="Proteomes" id="UP001153678">
    <property type="component" value="Unassembled WGS sequence"/>
</dbReference>